<organism evidence="3 4">
    <name type="scientific">Thalictrum thalictroides</name>
    <name type="common">Rue-anemone</name>
    <name type="synonym">Anemone thalictroides</name>
    <dbReference type="NCBI Taxonomy" id="46969"/>
    <lineage>
        <taxon>Eukaryota</taxon>
        <taxon>Viridiplantae</taxon>
        <taxon>Streptophyta</taxon>
        <taxon>Embryophyta</taxon>
        <taxon>Tracheophyta</taxon>
        <taxon>Spermatophyta</taxon>
        <taxon>Magnoliopsida</taxon>
        <taxon>Ranunculales</taxon>
        <taxon>Ranunculaceae</taxon>
        <taxon>Thalictroideae</taxon>
        <taxon>Thalictrum</taxon>
    </lineage>
</organism>
<dbReference type="Proteomes" id="UP000554482">
    <property type="component" value="Unassembled WGS sequence"/>
</dbReference>
<comment type="caution">
    <text evidence="3">The sequence shown here is derived from an EMBL/GenBank/DDBJ whole genome shotgun (WGS) entry which is preliminary data.</text>
</comment>
<dbReference type="InterPro" id="IPR014002">
    <property type="entry name" value="Agenet_dom_plant"/>
</dbReference>
<dbReference type="AlphaFoldDB" id="A0A7J6WMR0"/>
<accession>A0A7J6WMR0</accession>
<dbReference type="EMBL" id="JABWDY010013488">
    <property type="protein sequence ID" value="KAF5198248.1"/>
    <property type="molecule type" value="Genomic_DNA"/>
</dbReference>
<feature type="region of interest" description="Disordered" evidence="1">
    <location>
        <begin position="205"/>
        <end position="226"/>
    </location>
</feature>
<protein>
    <recommendedName>
        <fullName evidence="2">Agenet domain-containing protein</fullName>
    </recommendedName>
</protein>
<evidence type="ECO:0000259" key="2">
    <source>
        <dbReference type="SMART" id="SM00743"/>
    </source>
</evidence>
<dbReference type="Pfam" id="PF05641">
    <property type="entry name" value="Agenet"/>
    <property type="match status" value="2"/>
</dbReference>
<feature type="compositionally biased region" description="Polar residues" evidence="1">
    <location>
        <begin position="208"/>
        <end position="224"/>
    </location>
</feature>
<proteinExistence type="predicted"/>
<evidence type="ECO:0000313" key="3">
    <source>
        <dbReference type="EMBL" id="KAF5198248.1"/>
    </source>
</evidence>
<gene>
    <name evidence="3" type="ORF">FRX31_012162</name>
</gene>
<dbReference type="InterPro" id="IPR008395">
    <property type="entry name" value="Agenet-like_dom"/>
</dbReference>
<feature type="domain" description="Agenet" evidence="2">
    <location>
        <begin position="4"/>
        <end position="88"/>
    </location>
</feature>
<dbReference type="OrthoDB" id="2020707at2759"/>
<keyword evidence="4" id="KW-1185">Reference proteome</keyword>
<dbReference type="PANTHER" id="PTHR31917">
    <property type="entry name" value="AGENET DOMAIN-CONTAINING PROTEIN-RELATED"/>
    <property type="match status" value="1"/>
</dbReference>
<evidence type="ECO:0000256" key="1">
    <source>
        <dbReference type="SAM" id="MobiDB-lite"/>
    </source>
</evidence>
<sequence>MEETQFSKGMEVEICSDDIGLRGAWFTATVLRSNPKRKLPLRRRGYQSNEREKIYVEYHTLLANEKGTKRLREYVDVINLRPIPPREVDRSFESSDEVDAYYNDGWWEGVVIRVLENCRYLVYFRSGKEEIEFGQSELRIHREWVKGSWMPPMEEEEKVEDEAGVLQVLTVEDKKADASQVSSMEDKAEEAKKLQGNQISLEDGSIQAFDTQTSAPDPGSSGNLEANDKAFISDSYNASVTKACIFSS</sequence>
<reference evidence="3 4" key="1">
    <citation type="submission" date="2020-06" db="EMBL/GenBank/DDBJ databases">
        <title>Transcriptomic and genomic resources for Thalictrum thalictroides and T. hernandezii: Facilitating candidate gene discovery in an emerging model plant lineage.</title>
        <authorList>
            <person name="Arias T."/>
            <person name="Riano-Pachon D.M."/>
            <person name="Di Stilio V.S."/>
        </authorList>
    </citation>
    <scope>NUCLEOTIDE SEQUENCE [LARGE SCALE GENOMIC DNA]</scope>
    <source>
        <strain evidence="4">cv. WT478/WT964</strain>
        <tissue evidence="3">Leaves</tissue>
    </source>
</reference>
<dbReference type="CDD" id="cd20405">
    <property type="entry name" value="Tudor_Agenet_AtDUF_rpt1_3"/>
    <property type="match status" value="1"/>
</dbReference>
<dbReference type="SMART" id="SM00743">
    <property type="entry name" value="Agenet"/>
    <property type="match status" value="2"/>
</dbReference>
<dbReference type="CDD" id="cd20406">
    <property type="entry name" value="Tudor_Agenet_AtDUF_rpt2_4"/>
    <property type="match status" value="1"/>
</dbReference>
<evidence type="ECO:0000313" key="4">
    <source>
        <dbReference type="Proteomes" id="UP000554482"/>
    </source>
</evidence>
<dbReference type="PANTHER" id="PTHR31917:SF164">
    <property type="entry name" value="DUF724 DOMAIN-CONTAINING PROTEIN 7-LIKE"/>
    <property type="match status" value="1"/>
</dbReference>
<name>A0A7J6WMR0_THATH</name>
<feature type="domain" description="Agenet" evidence="2">
    <location>
        <begin position="90"/>
        <end position="146"/>
    </location>
</feature>